<evidence type="ECO:0000256" key="13">
    <source>
        <dbReference type="ARBA" id="ARBA00043832"/>
    </source>
</evidence>
<evidence type="ECO:0000256" key="4">
    <source>
        <dbReference type="ARBA" id="ARBA00013040"/>
    </source>
</evidence>
<comment type="catalytic activity">
    <reaction evidence="13">
        <text>(2R)-2,3-bisphosphoglycerate + H2O = (2R)-2-phosphoglycerate + phosphate</text>
        <dbReference type="Rhea" id="RHEA:27381"/>
        <dbReference type="ChEBI" id="CHEBI:15377"/>
        <dbReference type="ChEBI" id="CHEBI:43474"/>
        <dbReference type="ChEBI" id="CHEBI:58248"/>
        <dbReference type="ChEBI" id="CHEBI:58289"/>
        <dbReference type="EC" id="3.1.3.80"/>
    </reaction>
    <physiologicalReaction direction="left-to-right" evidence="13">
        <dbReference type="Rhea" id="RHEA:27382"/>
    </physiologicalReaction>
</comment>
<comment type="similarity">
    <text evidence="2">Belongs to the histidine acid phosphatase family. MINPP1 subfamily.</text>
</comment>
<keyword evidence="6 15" id="KW-0732">Signal</keyword>
<dbReference type="InterPro" id="IPR000560">
    <property type="entry name" value="His_Pase_clade-2"/>
</dbReference>
<feature type="region of interest" description="Disordered" evidence="14">
    <location>
        <begin position="462"/>
        <end position="487"/>
    </location>
</feature>
<feature type="region of interest" description="Disordered" evidence="14">
    <location>
        <begin position="252"/>
        <end position="277"/>
    </location>
</feature>
<comment type="catalytic activity">
    <reaction evidence="11">
        <text>1D-myo-inositol 1,2,4,5,6-pentakisphosphate + H2O = 1D-myo-inositol 1,2,5,6-tetrakisphosphate + phosphate</text>
        <dbReference type="Rhea" id="RHEA:77115"/>
        <dbReference type="ChEBI" id="CHEBI:15377"/>
        <dbReference type="ChEBI" id="CHEBI:43474"/>
        <dbReference type="ChEBI" id="CHEBI:57798"/>
        <dbReference type="ChEBI" id="CHEBI:195535"/>
        <dbReference type="EC" id="3.1.3.62"/>
    </reaction>
    <physiologicalReaction direction="left-to-right" evidence="11">
        <dbReference type="Rhea" id="RHEA:77116"/>
    </physiologicalReaction>
</comment>
<sequence length="697" mass="77617">MFVSFALLVSSTVFTAAAFQAQGHAQEVLASVAILRHSDPLLLKHQQGQLCHLEQSSGRRDSHWFLKCKSQSYLLSSLNLAAAETADDERLSAVIYTNQATRSKSYSHPSTGTLDNEDNNNNNDDDDDEEADLLQHKKSRPLSSTLDWIRHHLGTKSPYPHEEKSTGRLKDVPEGYELAQLHLSSESLYPAEKAGLLAAKGESDLYQIGRRFGIRYKEFLDRYPYHANTYGFRSSAKSRCSQSSYSFSLGLLRGRQNRDPGSTGDIPKDERPPVQPVDITTLPVGLDKEMAVKYACPRWLENVNGQPSIEREQKLFQESFIPQLAEKLSQLVKVDKTGAQSVQANITAKDVANIYQLCGFEVSMYEDDQTWCKFFMLQDTDGHMNPEDLVLGHHDHHKGKNKVGKSWKLGKEAQKTFLNLEIGDDLGDYYSLGPGTPFNRHLGCKLGTDLVEQIDKVLALDDDSTDSSKAPDQKKKGSGGDEDEDGPGIYRGLFKFGHSETIYFFSSFMNLYSQSGIPLTGNMTSKEYADREFKSSQISPFASNMAFEVYRPKPSLPIRRRALRTHRTKSSKEFSTTTQSKEPQIQPRDDSNGDGDGIRTGEPGRGLVRLLVNEKPMIIPGCPKNSYFCEWSTLRKVMVQAGAGCDFEKCCKGLGGGVGKSPKSLLADYFGIPVEAVVGMGLSRRKEEDCLPVEPLN</sequence>
<dbReference type="GO" id="GO:0003993">
    <property type="term" value="F:acid phosphatase activity"/>
    <property type="evidence" value="ECO:0007669"/>
    <property type="project" value="TreeGrafter"/>
</dbReference>
<evidence type="ECO:0000256" key="2">
    <source>
        <dbReference type="ARBA" id="ARBA00008422"/>
    </source>
</evidence>
<feature type="compositionally biased region" description="Polar residues" evidence="14">
    <location>
        <begin position="102"/>
        <end position="114"/>
    </location>
</feature>
<feature type="compositionally biased region" description="Basic residues" evidence="14">
    <location>
        <begin position="558"/>
        <end position="569"/>
    </location>
</feature>
<evidence type="ECO:0000313" key="17">
    <source>
        <dbReference type="Proteomes" id="UP000780801"/>
    </source>
</evidence>
<dbReference type="PANTHER" id="PTHR20963">
    <property type="entry name" value="MULTIPLE INOSITOL POLYPHOSPHATE PHOSPHATASE-RELATED"/>
    <property type="match status" value="1"/>
</dbReference>
<evidence type="ECO:0000256" key="1">
    <source>
        <dbReference type="ARBA" id="ARBA00004370"/>
    </source>
</evidence>
<dbReference type="GO" id="GO:0052745">
    <property type="term" value="F:inositol phosphate phosphatase activity"/>
    <property type="evidence" value="ECO:0007669"/>
    <property type="project" value="TreeGrafter"/>
</dbReference>
<name>A0A9P6KF17_9FUNG</name>
<dbReference type="Pfam" id="PF00328">
    <property type="entry name" value="His_Phos_2"/>
    <property type="match status" value="1"/>
</dbReference>
<dbReference type="InterPro" id="IPR029033">
    <property type="entry name" value="His_PPase_superfam"/>
</dbReference>
<evidence type="ECO:0000256" key="3">
    <source>
        <dbReference type="ARBA" id="ARBA00012976"/>
    </source>
</evidence>
<dbReference type="GO" id="GO:0034417">
    <property type="term" value="F:bisphosphoglycerate 3-phosphatase activity"/>
    <property type="evidence" value="ECO:0007669"/>
    <property type="project" value="UniProtKB-EC"/>
</dbReference>
<dbReference type="PANTHER" id="PTHR20963:SF8">
    <property type="entry name" value="MULTIPLE INOSITOL POLYPHOSPHATE PHOSPHATASE 1"/>
    <property type="match status" value="1"/>
</dbReference>
<proteinExistence type="inferred from homology"/>
<comment type="catalytic activity">
    <reaction evidence="12">
        <text>1D-myo-inositol hexakisphosphate + H2O = 1D-myo-inositol 1,2,4,5,6-pentakisphosphate + phosphate</text>
        <dbReference type="Rhea" id="RHEA:16989"/>
        <dbReference type="ChEBI" id="CHEBI:15377"/>
        <dbReference type="ChEBI" id="CHEBI:43474"/>
        <dbReference type="ChEBI" id="CHEBI:57798"/>
        <dbReference type="ChEBI" id="CHEBI:58130"/>
        <dbReference type="EC" id="3.1.3.62"/>
    </reaction>
    <physiologicalReaction direction="left-to-right" evidence="12">
        <dbReference type="Rhea" id="RHEA:16990"/>
    </physiologicalReaction>
</comment>
<feature type="chain" id="PRO_5040228390" description="Multiple inositol polyphosphate phosphatase 1" evidence="15">
    <location>
        <begin position="19"/>
        <end position="697"/>
    </location>
</feature>
<feature type="compositionally biased region" description="Acidic residues" evidence="14">
    <location>
        <begin position="115"/>
        <end position="132"/>
    </location>
</feature>
<evidence type="ECO:0000256" key="6">
    <source>
        <dbReference type="ARBA" id="ARBA00022729"/>
    </source>
</evidence>
<comment type="catalytic activity">
    <reaction evidence="10">
        <text>1D-myo-inositol 1,2,5,6-tetrakisphosphate + H2O = 1D-myo-inositol 1,2,6-trisphosphate + phosphate</text>
        <dbReference type="Rhea" id="RHEA:77119"/>
        <dbReference type="ChEBI" id="CHEBI:15377"/>
        <dbReference type="ChEBI" id="CHEBI:43474"/>
        <dbReference type="ChEBI" id="CHEBI:195535"/>
        <dbReference type="ChEBI" id="CHEBI:195537"/>
        <dbReference type="EC" id="3.1.3.62"/>
    </reaction>
    <physiologicalReaction direction="left-to-right" evidence="10">
        <dbReference type="Rhea" id="RHEA:77120"/>
    </physiologicalReaction>
</comment>
<dbReference type="Proteomes" id="UP000780801">
    <property type="component" value="Unassembled WGS sequence"/>
</dbReference>
<dbReference type="SUPFAM" id="SSF53254">
    <property type="entry name" value="Phosphoglycerate mutase-like"/>
    <property type="match status" value="1"/>
</dbReference>
<organism evidence="16 17">
    <name type="scientific">Lunasporangiospora selenospora</name>
    <dbReference type="NCBI Taxonomy" id="979761"/>
    <lineage>
        <taxon>Eukaryota</taxon>
        <taxon>Fungi</taxon>
        <taxon>Fungi incertae sedis</taxon>
        <taxon>Mucoromycota</taxon>
        <taxon>Mortierellomycotina</taxon>
        <taxon>Mortierellomycetes</taxon>
        <taxon>Mortierellales</taxon>
        <taxon>Mortierellaceae</taxon>
        <taxon>Lunasporangiospora</taxon>
    </lineage>
</organism>
<feature type="signal peptide" evidence="15">
    <location>
        <begin position="1"/>
        <end position="18"/>
    </location>
</feature>
<dbReference type="CDD" id="cd07061">
    <property type="entry name" value="HP_HAP_like"/>
    <property type="match status" value="1"/>
</dbReference>
<dbReference type="AlphaFoldDB" id="A0A9P6KF17"/>
<evidence type="ECO:0000256" key="14">
    <source>
        <dbReference type="SAM" id="MobiDB-lite"/>
    </source>
</evidence>
<feature type="region of interest" description="Disordered" evidence="14">
    <location>
        <begin position="558"/>
        <end position="603"/>
    </location>
</feature>
<feature type="compositionally biased region" description="Basic and acidic residues" evidence="14">
    <location>
        <begin position="587"/>
        <end position="599"/>
    </location>
</feature>
<feature type="compositionally biased region" description="Basic and acidic residues" evidence="14">
    <location>
        <begin position="469"/>
        <end position="479"/>
    </location>
</feature>
<dbReference type="GO" id="GO:0016020">
    <property type="term" value="C:membrane"/>
    <property type="evidence" value="ECO:0007669"/>
    <property type="project" value="UniProtKB-SubCell"/>
</dbReference>
<evidence type="ECO:0000313" key="16">
    <source>
        <dbReference type="EMBL" id="KAF9582488.1"/>
    </source>
</evidence>
<accession>A0A9P6KF17</accession>
<protein>
    <recommendedName>
        <fullName evidence="5">Multiple inositol polyphosphate phosphatase 1</fullName>
        <ecNumber evidence="4">3.1.3.62</ecNumber>
        <ecNumber evidence="3">3.1.3.80</ecNumber>
    </recommendedName>
    <alternativeName>
        <fullName evidence="9">2,3-bisphosphoglycerate 3-phosphatase</fullName>
    </alternativeName>
</protein>
<dbReference type="EMBL" id="JAABOA010001034">
    <property type="protein sequence ID" value="KAF9582488.1"/>
    <property type="molecule type" value="Genomic_DNA"/>
</dbReference>
<evidence type="ECO:0000256" key="9">
    <source>
        <dbReference type="ARBA" id="ARBA00031642"/>
    </source>
</evidence>
<evidence type="ECO:0000256" key="8">
    <source>
        <dbReference type="ARBA" id="ARBA00023136"/>
    </source>
</evidence>
<dbReference type="EC" id="3.1.3.62" evidence="4"/>
<evidence type="ECO:0000256" key="12">
    <source>
        <dbReference type="ARBA" id="ARBA00043691"/>
    </source>
</evidence>
<reference evidence="16" key="1">
    <citation type="journal article" date="2020" name="Fungal Divers.">
        <title>Resolving the Mortierellaceae phylogeny through synthesis of multi-gene phylogenetics and phylogenomics.</title>
        <authorList>
            <person name="Vandepol N."/>
            <person name="Liber J."/>
            <person name="Desiro A."/>
            <person name="Na H."/>
            <person name="Kennedy M."/>
            <person name="Barry K."/>
            <person name="Grigoriev I.V."/>
            <person name="Miller A.N."/>
            <person name="O'Donnell K."/>
            <person name="Stajich J.E."/>
            <person name="Bonito G."/>
        </authorList>
    </citation>
    <scope>NUCLEOTIDE SEQUENCE</scope>
    <source>
        <strain evidence="16">KOD1015</strain>
    </source>
</reference>
<evidence type="ECO:0000256" key="7">
    <source>
        <dbReference type="ARBA" id="ARBA00022801"/>
    </source>
</evidence>
<evidence type="ECO:0000256" key="10">
    <source>
        <dbReference type="ARBA" id="ARBA00043668"/>
    </source>
</evidence>
<dbReference type="OrthoDB" id="6509975at2759"/>
<keyword evidence="17" id="KW-1185">Reference proteome</keyword>
<dbReference type="EC" id="3.1.3.80" evidence="3"/>
<keyword evidence="8" id="KW-0472">Membrane</keyword>
<evidence type="ECO:0000256" key="15">
    <source>
        <dbReference type="SAM" id="SignalP"/>
    </source>
</evidence>
<feature type="compositionally biased region" description="Polar residues" evidence="14">
    <location>
        <begin position="573"/>
        <end position="583"/>
    </location>
</feature>
<gene>
    <name evidence="16" type="primary">MINPP1</name>
    <name evidence="16" type="ORF">BGW38_000147</name>
</gene>
<feature type="region of interest" description="Disordered" evidence="14">
    <location>
        <begin position="102"/>
        <end position="132"/>
    </location>
</feature>
<comment type="caution">
    <text evidence="16">The sequence shown here is derived from an EMBL/GenBank/DDBJ whole genome shotgun (WGS) entry which is preliminary data.</text>
</comment>
<evidence type="ECO:0000256" key="5">
    <source>
        <dbReference type="ARBA" id="ARBA00018097"/>
    </source>
</evidence>
<keyword evidence="7" id="KW-0378">Hydrolase</keyword>
<evidence type="ECO:0000256" key="11">
    <source>
        <dbReference type="ARBA" id="ARBA00043671"/>
    </source>
</evidence>
<comment type="subcellular location">
    <subcellularLocation>
        <location evidence="1">Membrane</location>
    </subcellularLocation>
</comment>
<dbReference type="Gene3D" id="3.40.50.1240">
    <property type="entry name" value="Phosphoglycerate mutase-like"/>
    <property type="match status" value="1"/>
</dbReference>